<reference evidence="1 2" key="1">
    <citation type="submission" date="2015-01" db="EMBL/GenBank/DDBJ databases">
        <title>Evolution of Trichinella species and genotypes.</title>
        <authorList>
            <person name="Korhonen P.K."/>
            <person name="Edoardo P."/>
            <person name="Giuseppe L.R."/>
            <person name="Gasser R.B."/>
        </authorList>
    </citation>
    <scope>NUCLEOTIDE SEQUENCE [LARGE SCALE GENOMIC DNA]</scope>
    <source>
        <strain evidence="1">ISS588</strain>
    </source>
</reference>
<dbReference type="EMBL" id="JYDS01000347">
    <property type="protein sequence ID" value="KRZ11855.1"/>
    <property type="molecule type" value="Genomic_DNA"/>
</dbReference>
<gene>
    <name evidence="1" type="ORF">T4B_4540</name>
</gene>
<evidence type="ECO:0000313" key="1">
    <source>
        <dbReference type="EMBL" id="KRZ11855.1"/>
    </source>
</evidence>
<comment type="caution">
    <text evidence="1">The sequence shown here is derived from an EMBL/GenBank/DDBJ whole genome shotgun (WGS) entry which is preliminary data.</text>
</comment>
<dbReference type="Proteomes" id="UP000054805">
    <property type="component" value="Unassembled WGS sequence"/>
</dbReference>
<proteinExistence type="predicted"/>
<keyword evidence="2" id="KW-1185">Reference proteome</keyword>
<dbReference type="AlphaFoldDB" id="A0A0V1HNI0"/>
<accession>A0A0V1HNI0</accession>
<evidence type="ECO:0000313" key="2">
    <source>
        <dbReference type="Proteomes" id="UP000054805"/>
    </source>
</evidence>
<organism evidence="1 2">
    <name type="scientific">Trichinella pseudospiralis</name>
    <name type="common">Parasitic roundworm</name>
    <dbReference type="NCBI Taxonomy" id="6337"/>
    <lineage>
        <taxon>Eukaryota</taxon>
        <taxon>Metazoa</taxon>
        <taxon>Ecdysozoa</taxon>
        <taxon>Nematoda</taxon>
        <taxon>Enoplea</taxon>
        <taxon>Dorylaimia</taxon>
        <taxon>Trichinellida</taxon>
        <taxon>Trichinellidae</taxon>
        <taxon>Trichinella</taxon>
    </lineage>
</organism>
<protein>
    <submittedName>
        <fullName evidence="1">Uncharacterized protein</fullName>
    </submittedName>
</protein>
<sequence length="68" mass="8066">MAVQTKSTIKLEQTTKLAIQKANLDIVMYKFTMNIDIFFPDLLENDNFKFDRNFYKVINLFIHFDDVG</sequence>
<name>A0A0V1HNI0_TRIPS</name>